<evidence type="ECO:0000256" key="4">
    <source>
        <dbReference type="ARBA" id="ARBA00022656"/>
    </source>
</evidence>
<dbReference type="InterPro" id="IPR018511">
    <property type="entry name" value="Hemolysin-typ_Ca-bd_CS"/>
</dbReference>
<dbReference type="PRINTS" id="PR00313">
    <property type="entry name" value="CABNDNGRPT"/>
</dbReference>
<feature type="compositionally biased region" description="Gly residues" evidence="8">
    <location>
        <begin position="709"/>
        <end position="720"/>
    </location>
</feature>
<evidence type="ECO:0000313" key="9">
    <source>
        <dbReference type="EMBL" id="MBB4063601.1"/>
    </source>
</evidence>
<keyword evidence="4" id="KW-0800">Toxin</keyword>
<protein>
    <submittedName>
        <fullName evidence="9">Ca2+-binding RTX toxin-like protein</fullName>
    </submittedName>
</protein>
<feature type="compositionally biased region" description="Gly residues" evidence="8">
    <location>
        <begin position="269"/>
        <end position="282"/>
    </location>
</feature>
<feature type="region of interest" description="Disordered" evidence="8">
    <location>
        <begin position="263"/>
        <end position="303"/>
    </location>
</feature>
<evidence type="ECO:0000256" key="1">
    <source>
        <dbReference type="ARBA" id="ARBA00004370"/>
    </source>
</evidence>
<keyword evidence="5" id="KW-0677">Repeat</keyword>
<comment type="caution">
    <text evidence="9">The sequence shown here is derived from an EMBL/GenBank/DDBJ whole genome shotgun (WGS) entry which is preliminary data.</text>
</comment>
<evidence type="ECO:0000256" key="7">
    <source>
        <dbReference type="ARBA" id="ARBA00023136"/>
    </source>
</evidence>
<comment type="subcellular location">
    <subcellularLocation>
        <location evidence="1">Membrane</location>
    </subcellularLocation>
    <subcellularLocation>
        <location evidence="2">Secreted</location>
    </subcellularLocation>
</comment>
<dbReference type="InterPro" id="IPR011049">
    <property type="entry name" value="Serralysin-like_metalloprot_C"/>
</dbReference>
<evidence type="ECO:0000256" key="3">
    <source>
        <dbReference type="ARBA" id="ARBA00022525"/>
    </source>
</evidence>
<evidence type="ECO:0000256" key="5">
    <source>
        <dbReference type="ARBA" id="ARBA00022737"/>
    </source>
</evidence>
<dbReference type="GO" id="GO:0016020">
    <property type="term" value="C:membrane"/>
    <property type="evidence" value="ECO:0007669"/>
    <property type="project" value="UniProtKB-SubCell"/>
</dbReference>
<dbReference type="PANTHER" id="PTHR38340:SF1">
    <property type="entry name" value="S-LAYER PROTEIN"/>
    <property type="match status" value="1"/>
</dbReference>
<evidence type="ECO:0000256" key="8">
    <source>
        <dbReference type="SAM" id="MobiDB-lite"/>
    </source>
</evidence>
<dbReference type="SUPFAM" id="SSF51120">
    <property type="entry name" value="beta-Roll"/>
    <property type="match status" value="6"/>
</dbReference>
<keyword evidence="3" id="KW-0964">Secreted</keyword>
<dbReference type="GO" id="GO:0005576">
    <property type="term" value="C:extracellular region"/>
    <property type="evidence" value="ECO:0007669"/>
    <property type="project" value="UniProtKB-SubCell"/>
</dbReference>
<keyword evidence="6" id="KW-0843">Virulence</keyword>
<name>A0A7W6J2J4_9HYPH</name>
<dbReference type="PROSITE" id="PS00330">
    <property type="entry name" value="HEMOLYSIN_CALCIUM"/>
    <property type="match status" value="5"/>
</dbReference>
<dbReference type="EMBL" id="JACIEZ010000001">
    <property type="protein sequence ID" value="MBB4063601.1"/>
    <property type="molecule type" value="Genomic_DNA"/>
</dbReference>
<evidence type="ECO:0000256" key="2">
    <source>
        <dbReference type="ARBA" id="ARBA00004613"/>
    </source>
</evidence>
<keyword evidence="10" id="KW-1185">Reference proteome</keyword>
<dbReference type="Proteomes" id="UP000528286">
    <property type="component" value="Unassembled WGS sequence"/>
</dbReference>
<proteinExistence type="predicted"/>
<dbReference type="GO" id="GO:0090729">
    <property type="term" value="F:toxin activity"/>
    <property type="evidence" value="ECO:0007669"/>
    <property type="project" value="UniProtKB-KW"/>
</dbReference>
<dbReference type="InterPro" id="IPR050557">
    <property type="entry name" value="RTX_toxin/Mannuronan_C5-epim"/>
</dbReference>
<organism evidence="9 10">
    <name type="scientific">Gellertiella hungarica</name>
    <dbReference type="NCBI Taxonomy" id="1572859"/>
    <lineage>
        <taxon>Bacteria</taxon>
        <taxon>Pseudomonadati</taxon>
        <taxon>Pseudomonadota</taxon>
        <taxon>Alphaproteobacteria</taxon>
        <taxon>Hyphomicrobiales</taxon>
        <taxon>Rhizobiaceae</taxon>
        <taxon>Gellertiella</taxon>
    </lineage>
</organism>
<dbReference type="InterPro" id="IPR003995">
    <property type="entry name" value="RTX_toxin_determinant-A"/>
</dbReference>
<dbReference type="Pfam" id="PF00353">
    <property type="entry name" value="HemolysinCabind"/>
    <property type="match status" value="9"/>
</dbReference>
<feature type="compositionally biased region" description="Acidic residues" evidence="8">
    <location>
        <begin position="674"/>
        <end position="689"/>
    </location>
</feature>
<feature type="region of interest" description="Disordered" evidence="8">
    <location>
        <begin position="666"/>
        <end position="720"/>
    </location>
</feature>
<dbReference type="Gene3D" id="2.150.10.10">
    <property type="entry name" value="Serralysin-like metalloprotease, C-terminal"/>
    <property type="match status" value="5"/>
</dbReference>
<gene>
    <name evidence="9" type="ORF">GGR23_000762</name>
</gene>
<dbReference type="AlphaFoldDB" id="A0A7W6J2J4"/>
<evidence type="ECO:0000313" key="10">
    <source>
        <dbReference type="Proteomes" id="UP000528286"/>
    </source>
</evidence>
<sequence length="1009" mass="103936">MGVNGSSDLVGHTNAPRFRAIGDERLISATEFESLKASLLNQRNHDAVWYPDGSSIQITKAFDEDARFWVGFIYLSESASEVVKWLKLAPMNKNFVPDKYLLVGADGSLTAIWSDLDEKGARLYKTMTLSAESDLVAMGAGRDYVLGTVGADDIHVSPGGLNAGDYIDGRGGDNTLVLDGPATLDITLPQVFEKIDHIRLSDGDDTLVVTQERLNGVETIDGGGGFDTLRLKEPGIVEFISHRLSGIERVLGTDGDDKIYAADENDTIDGGGGNDVLDGGSGDDVLSGGSGNDRLEGGAGADRMAGGMGNDTYVVDNPADTVTEAAGEGDDTVRTAISYTLSANVENLVLEGDRKLTGAGNDLDNMIFANNAGNTLYGYAGRDQLVGGKGQDLLDGGAGADIMQGGDGADTYIVDDARDMVDETGGQNWIDTIRARIDIDLNARTIIGDVENVILEGAGNLSATGNSLANRLTGNEFANRLDGGAGADYLAGGGGNDTYVLDNVGDIVDEEGAGGLDSIESSVNVDLNGSNIKGSIENVTLLGALHLTAFGNQLDNVLIGNEGDNILDGREGADLMRGGAGNDIYYVDDARDRVDETGGAGNDRVISRVSLDLSADFGLSQVENLLLTALSEINGRGNALNNAIAGNDAANSIYGAAGNDELVGNGGNDRLYGEDGDDGVSGGDGDDVVDGGSGNDRLYGGSGSDSLNGGSGGDSMSGDGGSDTYYVDSALDRVIENDFSAAGGTDTVYSAVSYILNNVDAGAVENLVLTGTALNGTGNGIDNTITGNAYGNTLDGGAGADVMIGGAGNDVYVVDNLRDLVNEQANAGAGTDTVYASVNFNMNATSQVLGLVENLVLTGSAVRGDGNASGNVMTGNSMANQLFGWAGDDVINGGAGYDTLTGGAGRDSFLFSADVGRYDVITDFSVADDTIRLDHNVFSALGQSSGWLRSDAFTISTVSAAADAGDRIIYDRDSGYLYYDVNGTGGGGLNCFAKIAPYLALTAADFLIV</sequence>
<dbReference type="RefSeq" id="WP_183364780.1">
    <property type="nucleotide sequence ID" value="NZ_JACIEZ010000001.1"/>
</dbReference>
<keyword evidence="7" id="KW-0472">Membrane</keyword>
<evidence type="ECO:0000256" key="6">
    <source>
        <dbReference type="ARBA" id="ARBA00023026"/>
    </source>
</evidence>
<accession>A0A7W6J2J4</accession>
<reference evidence="9 10" key="1">
    <citation type="submission" date="2020-08" db="EMBL/GenBank/DDBJ databases">
        <title>Genomic Encyclopedia of Type Strains, Phase IV (KMG-IV): sequencing the most valuable type-strain genomes for metagenomic binning, comparative biology and taxonomic classification.</title>
        <authorList>
            <person name="Goeker M."/>
        </authorList>
    </citation>
    <scope>NUCLEOTIDE SEQUENCE [LARGE SCALE GENOMIC DNA]</scope>
    <source>
        <strain evidence="9 10">DSM 29853</strain>
    </source>
</reference>
<dbReference type="PANTHER" id="PTHR38340">
    <property type="entry name" value="S-LAYER PROTEIN"/>
    <property type="match status" value="1"/>
</dbReference>
<dbReference type="InterPro" id="IPR001343">
    <property type="entry name" value="Hemolysn_Ca-bd"/>
</dbReference>
<dbReference type="PRINTS" id="PR01488">
    <property type="entry name" value="RTXTOXINA"/>
</dbReference>
<dbReference type="GO" id="GO:0005509">
    <property type="term" value="F:calcium ion binding"/>
    <property type="evidence" value="ECO:0007669"/>
    <property type="project" value="InterPro"/>
</dbReference>